<feature type="compositionally biased region" description="Basic and acidic residues" evidence="6">
    <location>
        <begin position="348"/>
        <end position="360"/>
    </location>
</feature>
<dbReference type="GO" id="GO:0007165">
    <property type="term" value="P:signal transduction"/>
    <property type="evidence" value="ECO:0007669"/>
    <property type="project" value="TreeGrafter"/>
</dbReference>
<feature type="region of interest" description="Disordered" evidence="6">
    <location>
        <begin position="98"/>
        <end position="136"/>
    </location>
</feature>
<dbReference type="GO" id="GO:0005737">
    <property type="term" value="C:cytoplasm"/>
    <property type="evidence" value="ECO:0007669"/>
    <property type="project" value="TreeGrafter"/>
</dbReference>
<evidence type="ECO:0000256" key="5">
    <source>
        <dbReference type="ARBA" id="ARBA00023288"/>
    </source>
</evidence>
<feature type="region of interest" description="Disordered" evidence="6">
    <location>
        <begin position="226"/>
        <end position="262"/>
    </location>
</feature>
<keyword evidence="2" id="KW-0597">Phosphoprotein</keyword>
<feature type="compositionally biased region" description="Polar residues" evidence="6">
    <location>
        <begin position="496"/>
        <end position="507"/>
    </location>
</feature>
<feature type="compositionally biased region" description="Polar residues" evidence="6">
    <location>
        <begin position="405"/>
        <end position="421"/>
    </location>
</feature>
<protein>
    <recommendedName>
        <fullName evidence="7">A kinase-anchoring proteins AKAP-5 and AKAP-12 calmodulin (CaM)-binding domain-containing protein</fullName>
    </recommendedName>
</protein>
<dbReference type="GeneTree" id="ENSGT00940000169194"/>
<keyword evidence="9" id="KW-1185">Reference proteome</keyword>
<keyword evidence="5" id="KW-0449">Lipoprotein</keyword>
<dbReference type="GO" id="GO:0010739">
    <property type="term" value="P:positive regulation of protein kinase A signaling"/>
    <property type="evidence" value="ECO:0007669"/>
    <property type="project" value="InterPro"/>
</dbReference>
<feature type="compositionally biased region" description="Low complexity" evidence="6">
    <location>
        <begin position="327"/>
        <end position="339"/>
    </location>
</feature>
<dbReference type="PANTHER" id="PTHR23209:SF4">
    <property type="entry name" value="A-KINASE ANCHOR PROTEIN 12"/>
    <property type="match status" value="1"/>
</dbReference>
<dbReference type="PANTHER" id="PTHR23209">
    <property type="entry name" value="A-KINASE ANCHOR PROTEIN 12"/>
    <property type="match status" value="1"/>
</dbReference>
<dbReference type="InterPro" id="IPR001573">
    <property type="entry name" value="AKAP_WSK"/>
</dbReference>
<dbReference type="PROSITE" id="PS51893">
    <property type="entry name" value="AKAP_CAM_BD"/>
    <property type="match status" value="2"/>
</dbReference>
<organism evidence="8 9">
    <name type="scientific">Anabas testudineus</name>
    <name type="common">Climbing perch</name>
    <name type="synonym">Anthias testudineus</name>
    <dbReference type="NCBI Taxonomy" id="64144"/>
    <lineage>
        <taxon>Eukaryota</taxon>
        <taxon>Metazoa</taxon>
        <taxon>Chordata</taxon>
        <taxon>Craniata</taxon>
        <taxon>Vertebrata</taxon>
        <taxon>Euteleostomi</taxon>
        <taxon>Actinopterygii</taxon>
        <taxon>Neopterygii</taxon>
        <taxon>Teleostei</taxon>
        <taxon>Neoteleostei</taxon>
        <taxon>Acanthomorphata</taxon>
        <taxon>Anabantaria</taxon>
        <taxon>Anabantiformes</taxon>
        <taxon>Anabantoidei</taxon>
        <taxon>Anabantidae</taxon>
        <taxon>Anabas</taxon>
    </lineage>
</organism>
<dbReference type="GO" id="GO:0051018">
    <property type="term" value="F:protein kinase A binding"/>
    <property type="evidence" value="ECO:0007669"/>
    <property type="project" value="InterPro"/>
</dbReference>
<evidence type="ECO:0000313" key="9">
    <source>
        <dbReference type="Proteomes" id="UP000265040"/>
    </source>
</evidence>
<dbReference type="Proteomes" id="UP000265040">
    <property type="component" value="Chromosome 22"/>
</dbReference>
<dbReference type="Ensembl" id="ENSATET00000038980.1">
    <property type="protein sequence ID" value="ENSATEP00000036984.1"/>
    <property type="gene ID" value="ENSATEG00000028434.1"/>
</dbReference>
<sequence length="1573" mass="173807">MVKRHIEFHLCDPSFTIFNLCSGLAIVSPHEDVPETDMLLKEENLKINENKSPDEADATETVLEIVEMDAKQNDINDSFKRFFSNINLKLTVKRGSAEKDDISADVPDDTTKDEPNRSEGVDDTVKENKSENAEHNTDLNAAQETYDHDSICPTMTDITSEDVLDNAEEKTTEIKEDVCSENAGPKITLPIGEDERVQQNATSEEEAIVSPIKRFFTSGIFSGLRKKKKPAEDEIPEKEMVDVKKEEAAETTDTVQVQEHDKEISLGIEAFTVEKEHKGTGLKEQVQSAASAHTIDEGKSPSTDPSTIIMNESEILSSQEKDKVQASPLKRLLSGSSLKKSAKKQKERKSSDAKMSDSGEHVSNQLLSSSDGADNQKEETPPGEEDGAWASFKKLVTPKKRVKRSSLTNEETQNPSSVQESKSSEGEQISDHSTEESKKRKDSLVSWEAVLCGSGRRRSRSRKTSDSEDEKPQIENDNKKQDSPLESSNEVDESLASYTKQAGNTSEGDGGSTWKSFKKLVTPKKKVKDDNIQSDGEVTQDDSLSSIKKLLPGQKKRRHGEKQDYLSSDEADEEVVSGDEDSETPAVVPLSEFDTTETGVSDYELLLQSEAKQVQEKGDALENETSTTPASNEEPDEITELISKHQQLSDIPEEGIITETMVTPASVTEEPARDDTIAEDLIEMTSEAITAPEPVDITLADETEMISAVSQLSDSSKTSGNTTPVPAEYEIKDTEVLLQQVVENISADPNAVPLFSDEIISEKLVASVSCQILEKFVKQQPTILEMHTVSDATTINTDLNELDTINGLAAKAQMEIVTEVNEAVPTEIAPEASAEFDNAEIAVDEDSITHTEKNLKEVEMINESQDLMECQSEMCDTASIEFLVQIPGSKELLSGSILQEEAGTKQHKEEDKTEAFTEVHVDPEKEDELQVIFEETLGPRIDNATITYESKSEVHLNEVQDNVEGEKEVEIPGAEIQTSSVEHAIVGQLMTCNLKEVSAAIPDVVIEKTSEIPELLIDTVANELEFKEETEIATPLMRDDVTDTATEHSVVMMMNVPSAAFEDNHRIQVQVVEVDIGSTDIIVDSALEVGVTEAKDIIDVCHETIKVTNKFSATEETEEELITKENKMINHKVIQHVKEIVPEKVAVQTTIQDEAVNLEHILQPDVTELSEMVESKSNQEESQKAMENTSETISQRQDEVLANSDGPASEQLVCDVKQTPNIPGSSSGTVSILYHKDCFKEQKNELKQSEADVTAELLESNKITEEAKIPQSAQSHTVIVKKTGLEVPQNTGIISSIGNLESPSSLSLEFKLNIQFGQAKAPASTPLPTENTDVFPQPATERTEPVKQTNVSDIGVHAVEHQNTINAILETQKKTVLTEVTVQATEIPEPKPENFNSTERSVIINQPVLLDISIQAMEKVQTAEQIKSIERTTPNVQATEKILAVMQTEKSEDFLSRPVLYEACTEEITIEEHVLQIEEENDQDLWVDAEEDIHAPEESDVPIVIVEGPVVHQKESDQEEKARLDRMAPETTPKSKTKEEESQKEMHKMEEIESEEFAVALEHPETATTTATM</sequence>
<evidence type="ECO:0000256" key="2">
    <source>
        <dbReference type="ARBA" id="ARBA00022553"/>
    </source>
</evidence>
<feature type="compositionally biased region" description="Polar residues" evidence="6">
    <location>
        <begin position="533"/>
        <end position="546"/>
    </location>
</feature>
<proteinExistence type="predicted"/>
<dbReference type="GO" id="GO:0016020">
    <property type="term" value="C:membrane"/>
    <property type="evidence" value="ECO:0007669"/>
    <property type="project" value="UniProtKB-SubCell"/>
</dbReference>
<feature type="region of interest" description="Disordered" evidence="6">
    <location>
        <begin position="276"/>
        <end position="595"/>
    </location>
</feature>
<feature type="compositionally biased region" description="Basic residues" evidence="6">
    <location>
        <begin position="516"/>
        <end position="526"/>
    </location>
</feature>
<name>A0A7N5ZUU8_ANATE</name>
<feature type="compositionally biased region" description="Basic and acidic residues" evidence="6">
    <location>
        <begin position="109"/>
        <end position="136"/>
    </location>
</feature>
<feature type="compositionally biased region" description="Basic and acidic residues" evidence="6">
    <location>
        <begin position="1512"/>
        <end position="1528"/>
    </location>
</feature>
<keyword evidence="4" id="KW-0472">Membrane</keyword>
<feature type="compositionally biased region" description="Basic and acidic residues" evidence="6">
    <location>
        <begin position="463"/>
        <end position="483"/>
    </location>
</feature>
<feature type="compositionally biased region" description="Basic and acidic residues" evidence="6">
    <location>
        <begin position="422"/>
        <end position="443"/>
    </location>
</feature>
<reference evidence="8" key="2">
    <citation type="submission" date="2025-08" db="UniProtKB">
        <authorList>
            <consortium name="Ensembl"/>
        </authorList>
    </citation>
    <scope>IDENTIFICATION</scope>
</reference>
<dbReference type="OrthoDB" id="8931760at2759"/>
<keyword evidence="3" id="KW-0112">Calmodulin-binding</keyword>
<dbReference type="GO" id="GO:0005516">
    <property type="term" value="F:calmodulin binding"/>
    <property type="evidence" value="ECO:0007669"/>
    <property type="project" value="UniProtKB-KW"/>
</dbReference>
<feature type="compositionally biased region" description="Basic and acidic residues" evidence="6">
    <location>
        <begin position="237"/>
        <end position="248"/>
    </location>
</feature>
<comment type="subcellular location">
    <subcellularLocation>
        <location evidence="1">Membrane</location>
        <topology evidence="1">Lipid-anchor</topology>
    </subcellularLocation>
</comment>
<feature type="compositionally biased region" description="Basic and acidic residues" evidence="6">
    <location>
        <begin position="1536"/>
        <end position="1551"/>
    </location>
</feature>
<evidence type="ECO:0000259" key="7">
    <source>
        <dbReference type="PROSITE" id="PS51893"/>
    </source>
</evidence>
<feature type="compositionally biased region" description="Acidic residues" evidence="6">
    <location>
        <begin position="567"/>
        <end position="583"/>
    </location>
</feature>
<evidence type="ECO:0000256" key="1">
    <source>
        <dbReference type="ARBA" id="ARBA00004635"/>
    </source>
</evidence>
<feature type="domain" description="A kinase-anchoring proteins AKAP-5 and AKAP-12 calmodulin (CaM)-binding" evidence="7">
    <location>
        <begin position="511"/>
        <end position="531"/>
    </location>
</feature>
<reference evidence="8" key="1">
    <citation type="submission" date="2021-04" db="EMBL/GenBank/DDBJ databases">
        <authorList>
            <consortium name="Wellcome Sanger Institute Data Sharing"/>
        </authorList>
    </citation>
    <scope>NUCLEOTIDE SEQUENCE [LARGE SCALE GENOMIC DNA]</scope>
</reference>
<feature type="region of interest" description="Disordered" evidence="6">
    <location>
        <begin position="1510"/>
        <end position="1573"/>
    </location>
</feature>
<evidence type="ECO:0000313" key="8">
    <source>
        <dbReference type="Ensembl" id="ENSATEP00000036984.1"/>
    </source>
</evidence>
<feature type="region of interest" description="Disordered" evidence="6">
    <location>
        <begin position="609"/>
        <end position="637"/>
    </location>
</feature>
<feature type="compositionally biased region" description="Polar residues" evidence="6">
    <location>
        <begin position="361"/>
        <end position="373"/>
    </location>
</feature>
<dbReference type="InterPro" id="IPR028540">
    <property type="entry name" value="AKAP12"/>
</dbReference>
<dbReference type="Pfam" id="PF03832">
    <property type="entry name" value="WSK"/>
    <property type="match status" value="2"/>
</dbReference>
<evidence type="ECO:0000256" key="3">
    <source>
        <dbReference type="ARBA" id="ARBA00022860"/>
    </source>
</evidence>
<evidence type="ECO:0000256" key="4">
    <source>
        <dbReference type="ARBA" id="ARBA00023136"/>
    </source>
</evidence>
<dbReference type="GO" id="GO:0090036">
    <property type="term" value="P:regulation of protein kinase C signaling"/>
    <property type="evidence" value="ECO:0007669"/>
    <property type="project" value="InterPro"/>
</dbReference>
<evidence type="ECO:0000256" key="6">
    <source>
        <dbReference type="SAM" id="MobiDB-lite"/>
    </source>
</evidence>
<dbReference type="InParanoid" id="A0A7N5ZUU8"/>
<accession>A0A7N5ZUU8</accession>
<reference evidence="8" key="3">
    <citation type="submission" date="2025-09" db="UniProtKB">
        <authorList>
            <consortium name="Ensembl"/>
        </authorList>
    </citation>
    <scope>IDENTIFICATION</scope>
</reference>
<feature type="domain" description="A kinase-anchoring proteins AKAP-5 and AKAP-12 calmodulin (CaM)-binding" evidence="7">
    <location>
        <begin position="386"/>
        <end position="406"/>
    </location>
</feature>
<feature type="compositionally biased region" description="Polar residues" evidence="6">
    <location>
        <begin position="300"/>
        <end position="318"/>
    </location>
</feature>